<comment type="caution">
    <text evidence="2">The sequence shown here is derived from an EMBL/GenBank/DDBJ whole genome shotgun (WGS) entry which is preliminary data.</text>
</comment>
<proteinExistence type="predicted"/>
<feature type="compositionally biased region" description="Low complexity" evidence="1">
    <location>
        <begin position="33"/>
        <end position="42"/>
    </location>
</feature>
<protein>
    <submittedName>
        <fullName evidence="2">Uncharacterized protein</fullName>
    </submittedName>
</protein>
<sequence length="69" mass="6900">MKMTNEQDTNSKAQADAGESLKDDAQSNASQISATSDALSDSSLDKVSGGAWPFNNLAAASYASTGGGG</sequence>
<gene>
    <name evidence="2" type="ORF">HAP48_017420</name>
</gene>
<evidence type="ECO:0000256" key="1">
    <source>
        <dbReference type="SAM" id="MobiDB-lite"/>
    </source>
</evidence>
<name>A0A973W018_9BRAD</name>
<organism evidence="2">
    <name type="scientific">Bradyrhizobium septentrionale</name>
    <dbReference type="NCBI Taxonomy" id="1404411"/>
    <lineage>
        <taxon>Bacteria</taxon>
        <taxon>Pseudomonadati</taxon>
        <taxon>Pseudomonadota</taxon>
        <taxon>Alphaproteobacteria</taxon>
        <taxon>Hyphomicrobiales</taxon>
        <taxon>Nitrobacteraceae</taxon>
        <taxon>Bradyrhizobium</taxon>
    </lineage>
</organism>
<accession>A0A973W018</accession>
<reference evidence="2" key="1">
    <citation type="submission" date="2020-06" db="EMBL/GenBank/DDBJ databases">
        <title>Whole Genome Sequence of Bradyrhizobium sp. Strain 1S1.</title>
        <authorList>
            <person name="Bromfield E.S.P."/>
            <person name="Cloutier S."/>
        </authorList>
    </citation>
    <scope>NUCLEOTIDE SEQUENCE [LARGE SCALE GENOMIC DNA]</scope>
    <source>
        <strain evidence="2">1S1</strain>
    </source>
</reference>
<evidence type="ECO:0000313" key="2">
    <source>
        <dbReference type="EMBL" id="NVI44694.1"/>
    </source>
</evidence>
<dbReference type="EMBL" id="JAAOLE020000001">
    <property type="protein sequence ID" value="NVI44694.1"/>
    <property type="molecule type" value="Genomic_DNA"/>
</dbReference>
<feature type="compositionally biased region" description="Polar residues" evidence="1">
    <location>
        <begin position="1"/>
        <end position="13"/>
    </location>
</feature>
<dbReference type="AlphaFoldDB" id="A0A973W018"/>
<feature type="region of interest" description="Disordered" evidence="1">
    <location>
        <begin position="1"/>
        <end position="52"/>
    </location>
</feature>